<evidence type="ECO:0000259" key="3">
    <source>
        <dbReference type="Pfam" id="PF13518"/>
    </source>
</evidence>
<dbReference type="InterPro" id="IPR036388">
    <property type="entry name" value="WH-like_DNA-bd_sf"/>
</dbReference>
<dbReference type="Gene3D" id="1.10.10.10">
    <property type="entry name" value="Winged helix-like DNA-binding domain superfamily/Winged helix DNA-binding domain"/>
    <property type="match status" value="2"/>
</dbReference>
<gene>
    <name evidence="4" type="ORF">M4L21_16320</name>
</gene>
<evidence type="ECO:0000256" key="1">
    <source>
        <dbReference type="ARBA" id="ARBA00038232"/>
    </source>
</evidence>
<feature type="region of interest" description="Disordered" evidence="2">
    <location>
        <begin position="110"/>
        <end position="139"/>
    </location>
</feature>
<accession>A0A9X4LCX9</accession>
<dbReference type="EMBL" id="JAMBPX010000027">
    <property type="protein sequence ID" value="MDG0860853.1"/>
    <property type="molecule type" value="Genomic_DNA"/>
</dbReference>
<evidence type="ECO:0000256" key="2">
    <source>
        <dbReference type="SAM" id="MobiDB-lite"/>
    </source>
</evidence>
<dbReference type="InterPro" id="IPR052057">
    <property type="entry name" value="IS150/IS1296_orfA-like"/>
</dbReference>
<dbReference type="Pfam" id="PF13518">
    <property type="entry name" value="HTH_28"/>
    <property type="match status" value="2"/>
</dbReference>
<dbReference type="InterPro" id="IPR010921">
    <property type="entry name" value="Trp_repressor/repl_initiator"/>
</dbReference>
<organism evidence="4 5">
    <name type="scientific">Staphylococcus equorum</name>
    <dbReference type="NCBI Taxonomy" id="246432"/>
    <lineage>
        <taxon>Bacteria</taxon>
        <taxon>Bacillati</taxon>
        <taxon>Bacillota</taxon>
        <taxon>Bacilli</taxon>
        <taxon>Bacillales</taxon>
        <taxon>Staphylococcaceae</taxon>
        <taxon>Staphylococcus</taxon>
    </lineage>
</organism>
<dbReference type="PANTHER" id="PTHR33795">
    <property type="entry name" value="INSERTION ELEMENT IS150 PROTEIN INSJ"/>
    <property type="match status" value="1"/>
</dbReference>
<dbReference type="PANTHER" id="PTHR33795:SF1">
    <property type="entry name" value="INSERTION ELEMENT IS150 PROTEIN INSJ"/>
    <property type="match status" value="1"/>
</dbReference>
<dbReference type="RefSeq" id="WP_277582625.1">
    <property type="nucleotide sequence ID" value="NZ_JAMBPV010000027.1"/>
</dbReference>
<dbReference type="InterPro" id="IPR055247">
    <property type="entry name" value="InsJ-like_HTH"/>
</dbReference>
<feature type="domain" description="Insertion element IS150 protein InsJ-like helix-turn-helix" evidence="3">
    <location>
        <begin position="66"/>
        <end position="119"/>
    </location>
</feature>
<dbReference type="Proteomes" id="UP001152302">
    <property type="component" value="Unassembled WGS sequence"/>
</dbReference>
<evidence type="ECO:0000313" key="5">
    <source>
        <dbReference type="Proteomes" id="UP001152302"/>
    </source>
</evidence>
<comment type="similarity">
    <text evidence="1">Belongs to the IS150/IS1296 orfA family.</text>
</comment>
<dbReference type="SUPFAM" id="SSF46689">
    <property type="entry name" value="Homeodomain-like"/>
    <property type="match status" value="1"/>
</dbReference>
<reference evidence="4" key="1">
    <citation type="submission" date="2022-05" db="EMBL/GenBank/DDBJ databases">
        <title>Comparative genomics of Staphylococcus equorum isolates.</title>
        <authorList>
            <person name="Luelf R.H."/>
        </authorList>
    </citation>
    <scope>NUCLEOTIDE SEQUENCE</scope>
    <source>
        <strain evidence="4">TMW 2.2343</strain>
    </source>
</reference>
<protein>
    <submittedName>
        <fullName evidence="4">Helix-turn-helix domain-containing protein</fullName>
    </submittedName>
</protein>
<sequence length="175" mass="20896">MSKHYQTEFKTKIVKEYINGYLSYNSLGNKYNINESVVKTWVNQYRKNGIEGLQRKREKTVYSRDFKVSVLRYRQDHMLSYPETANHFNIPSHSTIARWQRDFDKDGLLGVTEKPKGRPTNMKKKQSKSPQKINETEKEELERLRIENEELRAGIAYQKKLQALTQYLENKHHKK</sequence>
<name>A0A9X4LCX9_9STAP</name>
<dbReference type="GO" id="GO:0043565">
    <property type="term" value="F:sequence-specific DNA binding"/>
    <property type="evidence" value="ECO:0007669"/>
    <property type="project" value="InterPro"/>
</dbReference>
<feature type="domain" description="Insertion element IS150 protein InsJ-like helix-turn-helix" evidence="3">
    <location>
        <begin position="9"/>
        <end position="57"/>
    </location>
</feature>
<evidence type="ECO:0000313" key="4">
    <source>
        <dbReference type="EMBL" id="MDG0860853.1"/>
    </source>
</evidence>
<dbReference type="SUPFAM" id="SSF48295">
    <property type="entry name" value="TrpR-like"/>
    <property type="match status" value="1"/>
</dbReference>
<proteinExistence type="inferred from homology"/>
<dbReference type="AlphaFoldDB" id="A0A9X4LCX9"/>
<comment type="caution">
    <text evidence="4">The sequence shown here is derived from an EMBL/GenBank/DDBJ whole genome shotgun (WGS) entry which is preliminary data.</text>
</comment>
<dbReference type="InterPro" id="IPR009057">
    <property type="entry name" value="Homeodomain-like_sf"/>
</dbReference>